<keyword evidence="2" id="KW-1185">Reference proteome</keyword>
<organism evidence="1 2">
    <name type="scientific">Frateuria terrea</name>
    <dbReference type="NCBI Taxonomy" id="529704"/>
    <lineage>
        <taxon>Bacteria</taxon>
        <taxon>Pseudomonadati</taxon>
        <taxon>Pseudomonadota</taxon>
        <taxon>Gammaproteobacteria</taxon>
        <taxon>Lysobacterales</taxon>
        <taxon>Rhodanobacteraceae</taxon>
        <taxon>Frateuria</taxon>
    </lineage>
</organism>
<sequence length="145" mass="15515">MTRATREAVFAALFAKLQSLPGVFTVSRRLRNVQDVQPEEFPAAFQLQGSQDAKFSGNTPSTFTWKADWLLYVHNDDPSAAPSTDLNALIDAACALLNPPPGSNRQTLGGLVEYAAIDGAIQVFEGVLGDRAVAVLPITIVLPGF</sequence>
<gene>
    <name evidence="1" type="ORF">SAMN04487997_0220</name>
</gene>
<evidence type="ECO:0000313" key="1">
    <source>
        <dbReference type="EMBL" id="SEJ56007.1"/>
    </source>
</evidence>
<dbReference type="EMBL" id="FNYC01000012">
    <property type="protein sequence ID" value="SEJ56007.1"/>
    <property type="molecule type" value="Genomic_DNA"/>
</dbReference>
<protein>
    <recommendedName>
        <fullName evidence="3">DUF3168 domain-containing protein</fullName>
    </recommendedName>
</protein>
<proteinExistence type="predicted"/>
<evidence type="ECO:0008006" key="3">
    <source>
        <dbReference type="Google" id="ProtNLM"/>
    </source>
</evidence>
<reference evidence="1 2" key="1">
    <citation type="submission" date="2016-10" db="EMBL/GenBank/DDBJ databases">
        <authorList>
            <person name="de Groot N.N."/>
        </authorList>
    </citation>
    <scope>NUCLEOTIDE SEQUENCE [LARGE SCALE GENOMIC DNA]</scope>
    <source>
        <strain evidence="1 2">DSM 26515</strain>
    </source>
</reference>
<dbReference type="RefSeq" id="WP_091336755.1">
    <property type="nucleotide sequence ID" value="NZ_FNYC01000012.1"/>
</dbReference>
<evidence type="ECO:0000313" key="2">
    <source>
        <dbReference type="Proteomes" id="UP000199420"/>
    </source>
</evidence>
<dbReference type="Proteomes" id="UP000199420">
    <property type="component" value="Unassembled WGS sequence"/>
</dbReference>
<dbReference type="OrthoDB" id="6687756at2"/>
<accession>A0A1H6ZWK4</accession>
<dbReference type="STRING" id="529704.SAMN02927913_2169"/>
<dbReference type="AlphaFoldDB" id="A0A1H6ZWK4"/>
<name>A0A1H6ZWK4_9GAMM</name>